<dbReference type="PROSITE" id="PS51338">
    <property type="entry name" value="IMD"/>
    <property type="match status" value="1"/>
</dbReference>
<dbReference type="GO" id="GO:0009898">
    <property type="term" value="C:cytoplasmic side of plasma membrane"/>
    <property type="evidence" value="ECO:0007669"/>
    <property type="project" value="TreeGrafter"/>
</dbReference>
<reference evidence="3" key="3">
    <citation type="submission" date="2025-09" db="UniProtKB">
        <authorList>
            <consortium name="Ensembl"/>
        </authorList>
    </citation>
    <scope>IDENTIFICATION</scope>
</reference>
<dbReference type="Pfam" id="PF02205">
    <property type="entry name" value="WH2"/>
    <property type="match status" value="1"/>
</dbReference>
<evidence type="ECO:0000313" key="3">
    <source>
        <dbReference type="Ensembl" id="ENSLCAP00010052526.1"/>
    </source>
</evidence>
<dbReference type="GO" id="GO:0032233">
    <property type="term" value="P:positive regulation of actin filament bundle assembly"/>
    <property type="evidence" value="ECO:0007669"/>
    <property type="project" value="TreeGrafter"/>
</dbReference>
<evidence type="ECO:0000259" key="2">
    <source>
        <dbReference type="PROSITE" id="PS51338"/>
    </source>
</evidence>
<feature type="region of interest" description="Disordered" evidence="1">
    <location>
        <begin position="289"/>
        <end position="312"/>
    </location>
</feature>
<reference evidence="3" key="2">
    <citation type="submission" date="2025-08" db="UniProtKB">
        <authorList>
            <consortium name="Ensembl"/>
        </authorList>
    </citation>
    <scope>IDENTIFICATION</scope>
</reference>
<dbReference type="Pfam" id="PF08397">
    <property type="entry name" value="IMD"/>
    <property type="match status" value="1"/>
</dbReference>
<name>A0A4W6FNC4_LATCA</name>
<feature type="domain" description="IMD" evidence="2">
    <location>
        <begin position="1"/>
        <end position="110"/>
    </location>
</feature>
<dbReference type="Ensembl" id="ENSLCAT00010053887.1">
    <property type="protein sequence ID" value="ENSLCAP00010052526.1"/>
    <property type="gene ID" value="ENSLCAG00010024441.1"/>
</dbReference>
<proteinExistence type="predicted"/>
<dbReference type="SUPFAM" id="SSF103657">
    <property type="entry name" value="BAR/IMD domain-like"/>
    <property type="match status" value="1"/>
</dbReference>
<dbReference type="PANTHER" id="PTHR15708">
    <property type="entry name" value="ACTIN BUNDLING/MISSING IN METASTASIS-RELATED"/>
    <property type="match status" value="1"/>
</dbReference>
<dbReference type="InterPro" id="IPR030127">
    <property type="entry name" value="MTSS1/MTSS2"/>
</dbReference>
<dbReference type="Gene3D" id="1.20.1270.60">
    <property type="entry name" value="Arfaptin homology (AH) domain/BAR domain"/>
    <property type="match status" value="1"/>
</dbReference>
<dbReference type="PANTHER" id="PTHR15708:SF10">
    <property type="entry name" value="PROTEIN MTSS 1"/>
    <property type="match status" value="1"/>
</dbReference>
<feature type="region of interest" description="Disordered" evidence="1">
    <location>
        <begin position="115"/>
        <end position="277"/>
    </location>
</feature>
<dbReference type="Proteomes" id="UP000314980">
    <property type="component" value="Unassembled WGS sequence"/>
</dbReference>
<feature type="compositionally biased region" description="Basic and acidic residues" evidence="1">
    <location>
        <begin position="265"/>
        <end position="276"/>
    </location>
</feature>
<feature type="compositionally biased region" description="Low complexity" evidence="1">
    <location>
        <begin position="115"/>
        <end position="157"/>
    </location>
</feature>
<feature type="compositionally biased region" description="Polar residues" evidence="1">
    <location>
        <begin position="171"/>
        <end position="211"/>
    </location>
</feature>
<dbReference type="GeneTree" id="ENSGT00950000183156"/>
<organism evidence="3 4">
    <name type="scientific">Lates calcarifer</name>
    <name type="common">Barramundi</name>
    <name type="synonym">Holocentrus calcarifer</name>
    <dbReference type="NCBI Taxonomy" id="8187"/>
    <lineage>
        <taxon>Eukaryota</taxon>
        <taxon>Metazoa</taxon>
        <taxon>Chordata</taxon>
        <taxon>Craniata</taxon>
        <taxon>Vertebrata</taxon>
        <taxon>Euteleostomi</taxon>
        <taxon>Actinopterygii</taxon>
        <taxon>Neopterygii</taxon>
        <taxon>Teleostei</taxon>
        <taxon>Neoteleostei</taxon>
        <taxon>Acanthomorphata</taxon>
        <taxon>Carangaria</taxon>
        <taxon>Carangaria incertae sedis</taxon>
        <taxon>Centropomidae</taxon>
        <taxon>Lates</taxon>
    </lineage>
</organism>
<dbReference type="GO" id="GO:0015629">
    <property type="term" value="C:actin cytoskeleton"/>
    <property type="evidence" value="ECO:0007669"/>
    <property type="project" value="TreeGrafter"/>
</dbReference>
<feature type="compositionally biased region" description="Low complexity" evidence="1">
    <location>
        <begin position="452"/>
        <end position="462"/>
    </location>
</feature>
<dbReference type="InterPro" id="IPR003124">
    <property type="entry name" value="WH2_dom"/>
</dbReference>
<evidence type="ECO:0000313" key="4">
    <source>
        <dbReference type="Proteomes" id="UP000314980"/>
    </source>
</evidence>
<evidence type="ECO:0000256" key="1">
    <source>
        <dbReference type="SAM" id="MobiDB-lite"/>
    </source>
</evidence>
<dbReference type="InterPro" id="IPR027267">
    <property type="entry name" value="AH/BAR_dom_sf"/>
</dbReference>
<accession>A0A4W6FNC4</accession>
<reference evidence="4" key="1">
    <citation type="submission" date="2015-09" db="EMBL/GenBank/DDBJ databases">
        <authorList>
            <person name="Sai Rama Sridatta P."/>
        </authorList>
    </citation>
    <scope>NUCLEOTIDE SEQUENCE [LARGE SCALE GENOMIC DNA]</scope>
</reference>
<sequence length="536" mass="58157">MSHHALLCPADVFGRGDLQPQLDSAMQDVSDKYLLLEETEKQAVRKALVEERSRFCCFVSMLRPVVEEEMSMLGEITHLQTLTDDLKALTMDPHKLPASSEQVIVDLKGSECTWSYQTPPSSPSTTVSRKSSMCSSLNSVNSSDSRSSGSHCHSPTSHFRYRASSSSSSSVLPQQTPARLSSVSSHDSGFISQDAFQSKSPSPMPPETSQDWAKPGPYDQPMVNTLKRSKERRETTDPSSHQSADVTTPGEEPQGVKGGHSVTSAKEDREAHEELARALARGLQLDIHGSSRDSLQGSSGYSSQTNTPCCSEDTIPSQVSDCDYYTVGVDQEGEQQQSSDFDKSSTIPRNSDISQSYRRMFQSKRPASTAGLPSNPSAVITPGVATIRRTPSSKPNLRRPSGGLNLGPIPIKPPMIPVKTPTVPEHPGFPSRASSEEGNTPRTPLSPPTTPLSPGSNGPLSPKTSPCNTQHLCKGSDPPTPPPQPGGRVSEWERRPLPELLEETEYGEVEDYLVAIRRGVKLKKTMTNDRSAPSIH</sequence>
<dbReference type="AlphaFoldDB" id="A0A4W6FNC4"/>
<protein>
    <submittedName>
        <fullName evidence="3">MTSS I-BAR domain containing 1</fullName>
    </submittedName>
</protein>
<feature type="compositionally biased region" description="Polar residues" evidence="1">
    <location>
        <begin position="334"/>
        <end position="357"/>
    </location>
</feature>
<dbReference type="GO" id="GO:0034334">
    <property type="term" value="P:adherens junction maintenance"/>
    <property type="evidence" value="ECO:0007669"/>
    <property type="project" value="TreeGrafter"/>
</dbReference>
<dbReference type="GO" id="GO:0007009">
    <property type="term" value="P:plasma membrane organization"/>
    <property type="evidence" value="ECO:0007669"/>
    <property type="project" value="InterPro"/>
</dbReference>
<dbReference type="GO" id="GO:0003779">
    <property type="term" value="F:actin binding"/>
    <property type="evidence" value="ECO:0007669"/>
    <property type="project" value="InterPro"/>
</dbReference>
<feature type="region of interest" description="Disordered" evidence="1">
    <location>
        <begin position="330"/>
        <end position="496"/>
    </location>
</feature>
<dbReference type="GO" id="GO:0005543">
    <property type="term" value="F:phospholipid binding"/>
    <property type="evidence" value="ECO:0007669"/>
    <property type="project" value="TreeGrafter"/>
</dbReference>
<dbReference type="InterPro" id="IPR013606">
    <property type="entry name" value="I-BAR_dom"/>
</dbReference>
<feature type="compositionally biased region" description="Polar residues" evidence="1">
    <location>
        <begin position="292"/>
        <end position="312"/>
    </location>
</feature>
<feature type="compositionally biased region" description="Polar residues" evidence="1">
    <location>
        <begin position="237"/>
        <end position="246"/>
    </location>
</feature>
<keyword evidence="4" id="KW-1185">Reference proteome</keyword>